<dbReference type="SUPFAM" id="SSF47923">
    <property type="entry name" value="Ypt/Rab-GAP domain of gyp1p"/>
    <property type="match status" value="2"/>
</dbReference>
<dbReference type="FunFam" id="1.10.8.270:FF:000016">
    <property type="entry name" value="TBC1 domain family member 2A"/>
    <property type="match status" value="1"/>
</dbReference>
<dbReference type="Gene3D" id="1.10.10.750">
    <property type="entry name" value="Ypt/Rab-GAP domain of gyp1p, domain 1"/>
    <property type="match status" value="1"/>
</dbReference>
<comment type="caution">
    <text evidence="2">The sequence shown here is derived from an EMBL/GenBank/DDBJ whole genome shotgun (WGS) entry which is preliminary data.</text>
</comment>
<dbReference type="Pfam" id="PF00566">
    <property type="entry name" value="RabGAP-TBC"/>
    <property type="match status" value="1"/>
</dbReference>
<dbReference type="SMART" id="SM00164">
    <property type="entry name" value="TBC"/>
    <property type="match status" value="1"/>
</dbReference>
<evidence type="ECO:0000313" key="3">
    <source>
        <dbReference type="Proteomes" id="UP000036987"/>
    </source>
</evidence>
<keyword evidence="3" id="KW-1185">Reference proteome</keyword>
<name>A0A0K9NTW6_ZOSMR</name>
<protein>
    <submittedName>
        <fullName evidence="2">TBC1 domain family member 2B</fullName>
    </submittedName>
</protein>
<dbReference type="InterPro" id="IPR035969">
    <property type="entry name" value="Rab-GAP_TBC_sf"/>
</dbReference>
<dbReference type="AlphaFoldDB" id="A0A0K9NTW6"/>
<dbReference type="GO" id="GO:0005096">
    <property type="term" value="F:GTPase activator activity"/>
    <property type="evidence" value="ECO:0000318"/>
    <property type="project" value="GO_Central"/>
</dbReference>
<gene>
    <name evidence="2" type="ORF">ZOSMA_60G00110</name>
</gene>
<dbReference type="EMBL" id="LFYR01001640">
    <property type="protein sequence ID" value="KMZ60073.1"/>
    <property type="molecule type" value="Genomic_DNA"/>
</dbReference>
<dbReference type="Gene3D" id="1.10.8.270">
    <property type="entry name" value="putative rabgap domain of human tbc1 domain family member 14 like domains"/>
    <property type="match status" value="1"/>
</dbReference>
<dbReference type="OrthoDB" id="294251at2759"/>
<evidence type="ECO:0000259" key="1">
    <source>
        <dbReference type="PROSITE" id="PS50086"/>
    </source>
</evidence>
<dbReference type="PANTHER" id="PTHR47219">
    <property type="entry name" value="RAB GTPASE-ACTIVATING PROTEIN 1-LIKE"/>
    <property type="match status" value="1"/>
</dbReference>
<organism evidence="2 3">
    <name type="scientific">Zostera marina</name>
    <name type="common">Eelgrass</name>
    <dbReference type="NCBI Taxonomy" id="29655"/>
    <lineage>
        <taxon>Eukaryota</taxon>
        <taxon>Viridiplantae</taxon>
        <taxon>Streptophyta</taxon>
        <taxon>Embryophyta</taxon>
        <taxon>Tracheophyta</taxon>
        <taxon>Spermatophyta</taxon>
        <taxon>Magnoliopsida</taxon>
        <taxon>Liliopsida</taxon>
        <taxon>Zosteraceae</taxon>
        <taxon>Zostera</taxon>
    </lineage>
</organism>
<dbReference type="FunFam" id="1.10.472.80:FF:000040">
    <property type="entry name" value="TBC1 domain family member 2A"/>
    <property type="match status" value="1"/>
</dbReference>
<dbReference type="InterPro" id="IPR050302">
    <property type="entry name" value="Rab_GAP_TBC_domain"/>
</dbReference>
<evidence type="ECO:0000313" key="2">
    <source>
        <dbReference type="EMBL" id="KMZ60073.1"/>
    </source>
</evidence>
<accession>A0A0K9NTW6</accession>
<reference evidence="3" key="1">
    <citation type="journal article" date="2016" name="Nature">
        <title>The genome of the seagrass Zostera marina reveals angiosperm adaptation to the sea.</title>
        <authorList>
            <person name="Olsen J.L."/>
            <person name="Rouze P."/>
            <person name="Verhelst B."/>
            <person name="Lin Y.-C."/>
            <person name="Bayer T."/>
            <person name="Collen J."/>
            <person name="Dattolo E."/>
            <person name="De Paoli E."/>
            <person name="Dittami S."/>
            <person name="Maumus F."/>
            <person name="Michel G."/>
            <person name="Kersting A."/>
            <person name="Lauritano C."/>
            <person name="Lohaus R."/>
            <person name="Toepel M."/>
            <person name="Tonon T."/>
            <person name="Vanneste K."/>
            <person name="Amirebrahimi M."/>
            <person name="Brakel J."/>
            <person name="Bostroem C."/>
            <person name="Chovatia M."/>
            <person name="Grimwood J."/>
            <person name="Jenkins J.W."/>
            <person name="Jueterbock A."/>
            <person name="Mraz A."/>
            <person name="Stam W.T."/>
            <person name="Tice H."/>
            <person name="Bornberg-Bauer E."/>
            <person name="Green P.J."/>
            <person name="Pearson G.A."/>
            <person name="Procaccini G."/>
            <person name="Duarte C.M."/>
            <person name="Schmutz J."/>
            <person name="Reusch T.B.H."/>
            <person name="Van de Peer Y."/>
        </authorList>
    </citation>
    <scope>NUCLEOTIDE SEQUENCE [LARGE SCALE GENOMIC DNA]</scope>
    <source>
        <strain evidence="3">cv. Finnish</strain>
    </source>
</reference>
<sequence>MFGTQSSTDFGTPYFKLSTSESASSSSSTKTKRKTTIVSKANNSLTVKFEDIYGFVVEGNIDDVNILNDVSEKVRKQGKVWWEIEASRGANWYLQSQYSSILVGISVASFRPSVLSNTITLKKLIRKGIPPNLRPKVWLTVSGASKKRSTVPESYYDDLIRATEGKVTPATRQIDNDLPRTFPGHAWLDTSDGQASLRRVLVGYSFRDSDVGYCQGLNYVAAFLLLVMKTEEDAFWMLAVLLENVLVNDCYTDNLSGCHVEQRVFRDLLAKNCPRIATHLDDLGFDISLVATEWFLCLFCKSLPSETTMRVWDVLFNEGAKVLFHVALAIFKMNEENLWNAHQIGQVIKIIQTTTNHLFDPDELMTVAFEKIGSMTTNTIAKQRKKQEPMVMAEIDQRVQRLNGLKKLEDGK</sequence>
<dbReference type="Gene3D" id="1.10.472.80">
    <property type="entry name" value="Ypt/Rab-GAP domain of gyp1p, domain 3"/>
    <property type="match status" value="1"/>
</dbReference>
<dbReference type="OMA" id="DTMIQDS"/>
<dbReference type="InterPro" id="IPR000195">
    <property type="entry name" value="Rab-GAP-TBC_dom"/>
</dbReference>
<dbReference type="Proteomes" id="UP000036987">
    <property type="component" value="Unassembled WGS sequence"/>
</dbReference>
<dbReference type="PANTHER" id="PTHR47219:SF20">
    <property type="entry name" value="TBC1 DOMAIN FAMILY MEMBER 2B"/>
    <property type="match status" value="1"/>
</dbReference>
<feature type="domain" description="Rab-GAP TBC" evidence="1">
    <location>
        <begin position="128"/>
        <end position="319"/>
    </location>
</feature>
<proteinExistence type="predicted"/>
<dbReference type="PROSITE" id="PS50086">
    <property type="entry name" value="TBC_RABGAP"/>
    <property type="match status" value="1"/>
</dbReference>
<dbReference type="STRING" id="29655.A0A0K9NTW6"/>